<organism evidence="11">
    <name type="scientific">Perkinsus marinus (strain ATCC 50983 / TXsc)</name>
    <dbReference type="NCBI Taxonomy" id="423536"/>
    <lineage>
        <taxon>Eukaryota</taxon>
        <taxon>Sar</taxon>
        <taxon>Alveolata</taxon>
        <taxon>Perkinsozoa</taxon>
        <taxon>Perkinsea</taxon>
        <taxon>Perkinsida</taxon>
        <taxon>Perkinsidae</taxon>
        <taxon>Perkinsus</taxon>
    </lineage>
</organism>
<feature type="domain" description="Peptidase S8/S53" evidence="9">
    <location>
        <begin position="50"/>
        <end position="282"/>
    </location>
</feature>
<evidence type="ECO:0000256" key="5">
    <source>
        <dbReference type="ARBA" id="ARBA00023529"/>
    </source>
</evidence>
<keyword evidence="11" id="KW-1185">Reference proteome</keyword>
<name>C5L8I0_PERM5</name>
<dbReference type="Proteomes" id="UP000007800">
    <property type="component" value="Unassembled WGS sequence"/>
</dbReference>
<dbReference type="InterPro" id="IPR000209">
    <property type="entry name" value="Peptidase_S8/S53_dom"/>
</dbReference>
<evidence type="ECO:0000256" key="7">
    <source>
        <dbReference type="PROSITE-ProRule" id="PRU01240"/>
    </source>
</evidence>
<evidence type="ECO:0000259" key="9">
    <source>
        <dbReference type="Pfam" id="PF00082"/>
    </source>
</evidence>
<dbReference type="InterPro" id="IPR036852">
    <property type="entry name" value="Peptidase_S8/S53_dom_sf"/>
</dbReference>
<evidence type="ECO:0000313" key="10">
    <source>
        <dbReference type="EMBL" id="EER06969.1"/>
    </source>
</evidence>
<accession>C5L8I0</accession>
<keyword evidence="2 7" id="KW-0645">Protease</keyword>
<gene>
    <name evidence="10" type="ORF">Pmar_PMAR016384</name>
</gene>
<dbReference type="GO" id="GO:0004252">
    <property type="term" value="F:serine-type endopeptidase activity"/>
    <property type="evidence" value="ECO:0007669"/>
    <property type="project" value="UniProtKB-UniRule"/>
</dbReference>
<evidence type="ECO:0000256" key="3">
    <source>
        <dbReference type="ARBA" id="ARBA00022801"/>
    </source>
</evidence>
<dbReference type="InterPro" id="IPR050131">
    <property type="entry name" value="Peptidase_S8_subtilisin-like"/>
</dbReference>
<dbReference type="GO" id="GO:0006508">
    <property type="term" value="P:proteolysis"/>
    <property type="evidence" value="ECO:0007669"/>
    <property type="project" value="UniProtKB-KW"/>
</dbReference>
<dbReference type="InterPro" id="IPR022398">
    <property type="entry name" value="Peptidase_S8_His-AS"/>
</dbReference>
<evidence type="ECO:0000313" key="11">
    <source>
        <dbReference type="Proteomes" id="UP000007800"/>
    </source>
</evidence>
<dbReference type="SUPFAM" id="SSF52743">
    <property type="entry name" value="Subtilisin-like"/>
    <property type="match status" value="1"/>
</dbReference>
<dbReference type="EMBL" id="GG680162">
    <property type="protein sequence ID" value="EER06969.1"/>
    <property type="molecule type" value="Genomic_DNA"/>
</dbReference>
<dbReference type="Gene3D" id="3.40.50.200">
    <property type="entry name" value="Peptidase S8/S53 domain"/>
    <property type="match status" value="1"/>
</dbReference>
<reference evidence="10 11" key="1">
    <citation type="submission" date="2008-07" db="EMBL/GenBank/DDBJ databases">
        <authorList>
            <person name="El-Sayed N."/>
            <person name="Caler E."/>
            <person name="Inman J."/>
            <person name="Amedeo P."/>
            <person name="Hass B."/>
            <person name="Wortman J."/>
        </authorList>
    </citation>
    <scope>NUCLEOTIDE SEQUENCE [LARGE SCALE GENOMIC DNA]</scope>
    <source>
        <strain evidence="11">ATCC 50983 / TXsc</strain>
    </source>
</reference>
<feature type="region of interest" description="Disordered" evidence="8">
    <location>
        <begin position="1"/>
        <end position="20"/>
    </location>
</feature>
<evidence type="ECO:0000256" key="8">
    <source>
        <dbReference type="SAM" id="MobiDB-lite"/>
    </source>
</evidence>
<proteinExistence type="inferred from homology"/>
<dbReference type="PROSITE" id="PS51892">
    <property type="entry name" value="SUBTILASE"/>
    <property type="match status" value="1"/>
</dbReference>
<dbReference type="PANTHER" id="PTHR43806:SF11">
    <property type="entry name" value="CEREVISIN-RELATED"/>
    <property type="match status" value="1"/>
</dbReference>
<dbReference type="AlphaFoldDB" id="C5L8I0"/>
<dbReference type="PROSITE" id="PS00137">
    <property type="entry name" value="SUBTILASE_HIS"/>
    <property type="match status" value="1"/>
</dbReference>
<keyword evidence="4 7" id="KW-0720">Serine protease</keyword>
<keyword evidence="3 7" id="KW-0378">Hydrolase</keyword>
<evidence type="ECO:0000256" key="6">
    <source>
        <dbReference type="ARBA" id="ARBA00023619"/>
    </source>
</evidence>
<comment type="catalytic activity">
    <reaction evidence="5">
        <text>Hydrolysis of proteins with broad specificity for peptide bonds, and a preference for a large uncharged residue in P1. Hydrolyzes peptide amides.</text>
        <dbReference type="EC" id="3.4.21.62"/>
    </reaction>
</comment>
<dbReference type="EC" id="3.4.21.62" evidence="6"/>
<dbReference type="GeneID" id="9059249"/>
<dbReference type="InterPro" id="IPR015500">
    <property type="entry name" value="Peptidase_S8_subtilisin-rel"/>
</dbReference>
<protein>
    <recommendedName>
        <fullName evidence="6">subtilisin</fullName>
        <ecNumber evidence="6">3.4.21.62</ecNumber>
    </recommendedName>
</protein>
<comment type="similarity">
    <text evidence="1 7">Belongs to the peptidase S8 family.</text>
</comment>
<dbReference type="PANTHER" id="PTHR43806">
    <property type="entry name" value="PEPTIDASE S8"/>
    <property type="match status" value="1"/>
</dbReference>
<evidence type="ECO:0000256" key="2">
    <source>
        <dbReference type="ARBA" id="ARBA00022670"/>
    </source>
</evidence>
<dbReference type="OMA" id="CAVSSWA"/>
<dbReference type="Pfam" id="PF00082">
    <property type="entry name" value="Peptidase_S8"/>
    <property type="match status" value="1"/>
</dbReference>
<sequence>MWDGGSPDLGGGEYTDPNDPRFIDQSPYLTAISVPAAWKRLAESGRKREAVTIALVDQGLDSKHEDLQSNVITGYNVVNDNTDTAPRTPHGTKVAGILGAVTNNKIGIAGILDHVRLMPIYTTSELFHVRKAFYHIIKHREETNVKIIVTPLTTDSPGFRDMVKRASDAGILVVASVPNDRREIKTDVYPCAVSSWAEGVICVAATTRTGMNLVSSYASYVDIAAPGDALLTTSLSPLYGRASGASMAVPIIAAIAGMLYSIDSSLSPGTVKSILKETATPGVKDSTGKISLNFGRVNADQAVARLLR</sequence>
<dbReference type="PRINTS" id="PR00723">
    <property type="entry name" value="SUBTILISIN"/>
</dbReference>
<feature type="active site" description="Charge relay system" evidence="7">
    <location>
        <position position="246"/>
    </location>
</feature>
<feature type="active site" description="Charge relay system" evidence="7">
    <location>
        <position position="57"/>
    </location>
</feature>
<dbReference type="RefSeq" id="XP_002775153.1">
    <property type="nucleotide sequence ID" value="XM_002775107.1"/>
</dbReference>
<dbReference type="OrthoDB" id="300641at2759"/>
<evidence type="ECO:0000256" key="4">
    <source>
        <dbReference type="ARBA" id="ARBA00022825"/>
    </source>
</evidence>
<evidence type="ECO:0000256" key="1">
    <source>
        <dbReference type="ARBA" id="ARBA00011073"/>
    </source>
</evidence>
<feature type="active site" description="Charge relay system" evidence="7">
    <location>
        <position position="90"/>
    </location>
</feature>
<dbReference type="InParanoid" id="C5L8I0"/>